<sequence>MQNKKSLKNAVGKKVGQAIYVHRSAVDHLQTSAKDKLSLALQRVPEDFQWSVLKISGQNDQTFSFLDYQDFSAVAFPELRASLLVNLTEESAKLRKYSDANPPILHRKELLLAPDHPLRDDFAKLTQSLESKGLFKNMANKGTRRIWMETLAEAGLTVEGPHIVQSGLISEESAKTSADDMNGLEKNIVERHKTAITRATLSAPMYLLFTSGLIRHDRTVLDYGCGQGDDIRALQSDGFTVEGWDPHYRPDPSTLKKSQVTNLGFVLNVIEDPEERAEALKRAFSLTELCLAVSVMLYGKADLSGARPYRDGYLTSRQTFQKYYTQAELRDFIVSILNVEPLAVGQGIFLVFRDELEEQRYLLRRQIGFKGREYRSVPKPSAPKKGTPNNPNDKLNKTTIRDLAAEIRAFGRQPDISELPKSLVTKLSRAKQGLQYAANQAIAEIGHKELEEIVATRTEDLSLHFAMHAFSQRRSYGSFPPELRRDIRAFFGSHKRAQDSGQALLYSIGNQDLLLEDAETAAAAGIGHLEQGRFQFPTDRLQELSVRLRGFVALAERLAGDLSETTLLRIHITSRKLTALTYADFETSFLPRLMTRVKVEFDTFDVSIIDHSADNDVRLLYLKSRYMKETDPRQAAQKAFDQEVLDLNTLNFCNEGPSFREFAQTLLKAGVRIPS</sequence>
<dbReference type="Gene3D" id="3.40.50.150">
    <property type="entry name" value="Vaccinia Virus protein VP39"/>
    <property type="match status" value="1"/>
</dbReference>
<organism evidence="2 3">
    <name type="scientific">Aliiroseovarius sediminilitoris</name>
    <dbReference type="NCBI Taxonomy" id="1173584"/>
    <lineage>
        <taxon>Bacteria</taxon>
        <taxon>Pseudomonadati</taxon>
        <taxon>Pseudomonadota</taxon>
        <taxon>Alphaproteobacteria</taxon>
        <taxon>Rhodobacterales</taxon>
        <taxon>Paracoccaceae</taxon>
        <taxon>Aliiroseovarius</taxon>
    </lineage>
</organism>
<feature type="region of interest" description="Disordered" evidence="1">
    <location>
        <begin position="374"/>
        <end position="397"/>
    </location>
</feature>
<gene>
    <name evidence="2" type="ORF">SAMN05444851_1113</name>
</gene>
<evidence type="ECO:0000313" key="3">
    <source>
        <dbReference type="Proteomes" id="UP000199650"/>
    </source>
</evidence>
<name>A0A1I0NUD3_9RHOB</name>
<dbReference type="InterPro" id="IPR029063">
    <property type="entry name" value="SAM-dependent_MTases_sf"/>
</dbReference>
<evidence type="ECO:0000313" key="2">
    <source>
        <dbReference type="EMBL" id="SEW05370.1"/>
    </source>
</evidence>
<dbReference type="RefSeq" id="WP_091428985.1">
    <property type="nucleotide sequence ID" value="NZ_FOJB01000001.1"/>
</dbReference>
<keyword evidence="2" id="KW-0808">Transferase</keyword>
<dbReference type="GO" id="GO:0008168">
    <property type="term" value="F:methyltransferase activity"/>
    <property type="evidence" value="ECO:0007669"/>
    <property type="project" value="UniProtKB-KW"/>
</dbReference>
<reference evidence="2 3" key="1">
    <citation type="submission" date="2016-10" db="EMBL/GenBank/DDBJ databases">
        <authorList>
            <person name="de Groot N.N."/>
        </authorList>
    </citation>
    <scope>NUCLEOTIDE SEQUENCE [LARGE SCALE GENOMIC DNA]</scope>
    <source>
        <strain evidence="2 3">DSM 29439</strain>
    </source>
</reference>
<accession>A0A1I0NUD3</accession>
<keyword evidence="3" id="KW-1185">Reference proteome</keyword>
<dbReference type="Proteomes" id="UP000199650">
    <property type="component" value="Unassembled WGS sequence"/>
</dbReference>
<evidence type="ECO:0000256" key="1">
    <source>
        <dbReference type="SAM" id="MobiDB-lite"/>
    </source>
</evidence>
<dbReference type="OrthoDB" id="224775at2"/>
<dbReference type="GO" id="GO:0032259">
    <property type="term" value="P:methylation"/>
    <property type="evidence" value="ECO:0007669"/>
    <property type="project" value="UniProtKB-KW"/>
</dbReference>
<dbReference type="InterPro" id="IPR024019">
    <property type="entry name" value="CHP04096"/>
</dbReference>
<protein>
    <submittedName>
        <fullName evidence="2">DNA phosphorothioation-associated putative methyltransferase</fullName>
    </submittedName>
</protein>
<keyword evidence="2" id="KW-0489">Methyltransferase</keyword>
<dbReference type="STRING" id="1173584.SAMN05444851_1113"/>
<dbReference type="AlphaFoldDB" id="A0A1I0NUD3"/>
<dbReference type="SUPFAM" id="SSF53335">
    <property type="entry name" value="S-adenosyl-L-methionine-dependent methyltransferases"/>
    <property type="match status" value="1"/>
</dbReference>
<dbReference type="NCBIfam" id="TIGR04096">
    <property type="entry name" value="dnd_rel_methyl"/>
    <property type="match status" value="1"/>
</dbReference>
<dbReference type="EMBL" id="FOJB01000001">
    <property type="protein sequence ID" value="SEW05370.1"/>
    <property type="molecule type" value="Genomic_DNA"/>
</dbReference>
<proteinExistence type="predicted"/>